<organism evidence="2 3">
    <name type="scientific">Eiseniibacteriota bacterium</name>
    <dbReference type="NCBI Taxonomy" id="2212470"/>
    <lineage>
        <taxon>Bacteria</taxon>
        <taxon>Candidatus Eiseniibacteriota</taxon>
    </lineage>
</organism>
<feature type="signal peptide" evidence="1">
    <location>
        <begin position="1"/>
        <end position="31"/>
    </location>
</feature>
<dbReference type="AlphaFoldDB" id="A0A9D6QQ10"/>
<comment type="caution">
    <text evidence="2">The sequence shown here is derived from an EMBL/GenBank/DDBJ whole genome shotgun (WGS) entry which is preliminary data.</text>
</comment>
<feature type="chain" id="PRO_5038471197" description="Outer membrane protein beta-barrel domain-containing protein" evidence="1">
    <location>
        <begin position="32"/>
        <end position="199"/>
    </location>
</feature>
<proteinExistence type="predicted"/>
<dbReference type="Proteomes" id="UP000807850">
    <property type="component" value="Unassembled WGS sequence"/>
</dbReference>
<dbReference type="EMBL" id="JACQAY010000301">
    <property type="protein sequence ID" value="MBI3540429.1"/>
    <property type="molecule type" value="Genomic_DNA"/>
</dbReference>
<accession>A0A9D6QQ10</accession>
<keyword evidence="1" id="KW-0732">Signal</keyword>
<sequence length="199" mass="20649">MTPRPASAGAPALTAFVALVATLCMTPAAHAGPDVVAGIGATTAIDGTPDNGGAALSLALLWPIEDHFHVGVMGFADDLGQQTTRLVAGGVDLGPVSSLHRQTAGVTWRLEGELPSKRWAPTVAVTWGLYRSTDDVRGARLGSATSAGVGAGLGLARRLSDRHSAGVMVRYQELSRGATHRYLTAAFEWRWRTGAGGRP</sequence>
<evidence type="ECO:0000313" key="3">
    <source>
        <dbReference type="Proteomes" id="UP000807850"/>
    </source>
</evidence>
<reference evidence="2" key="1">
    <citation type="submission" date="2020-07" db="EMBL/GenBank/DDBJ databases">
        <title>Huge and variable diversity of episymbiotic CPR bacteria and DPANN archaea in groundwater ecosystems.</title>
        <authorList>
            <person name="He C.Y."/>
            <person name="Keren R."/>
            <person name="Whittaker M."/>
            <person name="Farag I.F."/>
            <person name="Doudna J."/>
            <person name="Cate J.H.D."/>
            <person name="Banfield J.F."/>
        </authorList>
    </citation>
    <scope>NUCLEOTIDE SEQUENCE</scope>
    <source>
        <strain evidence="2">NC_groundwater_928_Pr1_S-0.2um_72_17</strain>
    </source>
</reference>
<gene>
    <name evidence="2" type="ORF">HY076_09175</name>
</gene>
<evidence type="ECO:0000256" key="1">
    <source>
        <dbReference type="SAM" id="SignalP"/>
    </source>
</evidence>
<name>A0A9D6QQ10_UNCEI</name>
<protein>
    <recommendedName>
        <fullName evidence="4">Outer membrane protein beta-barrel domain-containing protein</fullName>
    </recommendedName>
</protein>
<evidence type="ECO:0000313" key="2">
    <source>
        <dbReference type="EMBL" id="MBI3540429.1"/>
    </source>
</evidence>
<evidence type="ECO:0008006" key="4">
    <source>
        <dbReference type="Google" id="ProtNLM"/>
    </source>
</evidence>